<evidence type="ECO:0000259" key="1">
    <source>
        <dbReference type="Pfam" id="PF04248"/>
    </source>
</evidence>
<sequence length="129" mass="14301">MRSKPVLTPGPRHPITIEPAAGRVRVTFADRVIADTDRALVLREAGYPPVHYLPLADVDTAVLEPSTLRTYCPYKGDATYFTLRAGDRIADDAVWRYESPYDAVAAIAGHVAFYPQHVTIEQVDEHEPA</sequence>
<dbReference type="AlphaFoldDB" id="A0A3N0GV06"/>
<dbReference type="PANTHER" id="PTHR34310">
    <property type="entry name" value="DUF427 DOMAIN PROTEIN (AFU_ORTHOLOGUE AFUA_3G02220)"/>
    <property type="match status" value="1"/>
</dbReference>
<dbReference type="OrthoDB" id="285364at2"/>
<proteinExistence type="predicted"/>
<comment type="caution">
    <text evidence="2">The sequence shown here is derived from an EMBL/GenBank/DDBJ whole genome shotgun (WGS) entry which is preliminary data.</text>
</comment>
<dbReference type="InterPro" id="IPR038694">
    <property type="entry name" value="DUF427_sf"/>
</dbReference>
<dbReference type="Gene3D" id="2.170.150.40">
    <property type="entry name" value="Domain of unknown function (DUF427)"/>
    <property type="match status" value="1"/>
</dbReference>
<accession>A0A3N0GV06</accession>
<evidence type="ECO:0000313" key="3">
    <source>
        <dbReference type="Proteomes" id="UP000279994"/>
    </source>
</evidence>
<dbReference type="Pfam" id="PF04248">
    <property type="entry name" value="NTP_transf_9"/>
    <property type="match status" value="1"/>
</dbReference>
<protein>
    <submittedName>
        <fullName evidence="2">DUF427 domain-containing protein</fullName>
    </submittedName>
</protein>
<organism evidence="2 3">
    <name type="scientific">Nocardioides pocheonensis</name>
    <dbReference type="NCBI Taxonomy" id="661485"/>
    <lineage>
        <taxon>Bacteria</taxon>
        <taxon>Bacillati</taxon>
        <taxon>Actinomycetota</taxon>
        <taxon>Actinomycetes</taxon>
        <taxon>Propionibacteriales</taxon>
        <taxon>Nocardioidaceae</taxon>
        <taxon>Nocardioides</taxon>
    </lineage>
</organism>
<dbReference type="InterPro" id="IPR007361">
    <property type="entry name" value="DUF427"/>
</dbReference>
<dbReference type="RefSeq" id="WP_123221799.1">
    <property type="nucleotide sequence ID" value="NZ_RJSF01000009.1"/>
</dbReference>
<evidence type="ECO:0000313" key="2">
    <source>
        <dbReference type="EMBL" id="RNM16303.1"/>
    </source>
</evidence>
<dbReference type="EMBL" id="RJSF01000009">
    <property type="protein sequence ID" value="RNM16303.1"/>
    <property type="molecule type" value="Genomic_DNA"/>
</dbReference>
<dbReference type="PANTHER" id="PTHR34310:SF9">
    <property type="entry name" value="BLR5716 PROTEIN"/>
    <property type="match status" value="1"/>
</dbReference>
<dbReference type="Proteomes" id="UP000279994">
    <property type="component" value="Unassembled WGS sequence"/>
</dbReference>
<name>A0A3N0GV06_9ACTN</name>
<feature type="domain" description="DUF427" evidence="1">
    <location>
        <begin position="24"/>
        <end position="115"/>
    </location>
</feature>
<keyword evidence="3" id="KW-1185">Reference proteome</keyword>
<reference evidence="2 3" key="1">
    <citation type="submission" date="2018-11" db="EMBL/GenBank/DDBJ databases">
        <authorList>
            <person name="Li F."/>
        </authorList>
    </citation>
    <scope>NUCLEOTIDE SEQUENCE [LARGE SCALE GENOMIC DNA]</scope>
    <source>
        <strain evidence="2 3">Gsoil 818</strain>
    </source>
</reference>
<gene>
    <name evidence="2" type="ORF">EFL26_04975</name>
</gene>